<evidence type="ECO:0000256" key="1">
    <source>
        <dbReference type="ARBA" id="ARBA00007831"/>
    </source>
</evidence>
<dbReference type="EMBL" id="JXTI01000149">
    <property type="protein sequence ID" value="KWX11885.1"/>
    <property type="molecule type" value="Genomic_DNA"/>
</dbReference>
<dbReference type="GO" id="GO:0005886">
    <property type="term" value="C:plasma membrane"/>
    <property type="evidence" value="ECO:0007669"/>
    <property type="project" value="TreeGrafter"/>
</dbReference>
<name>A0A132NP53_GIAIN</name>
<evidence type="ECO:0000313" key="5">
    <source>
        <dbReference type="Proteomes" id="UP000070089"/>
    </source>
</evidence>
<keyword evidence="2" id="KW-0677">Repeat</keyword>
<dbReference type="InterPro" id="IPR037104">
    <property type="entry name" value="Annexin_sf"/>
</dbReference>
<evidence type="ECO:0000313" key="4">
    <source>
        <dbReference type="EMBL" id="KWX11885.1"/>
    </source>
</evidence>
<dbReference type="Gene3D" id="1.10.220.10">
    <property type="entry name" value="Annexin"/>
    <property type="match status" value="1"/>
</dbReference>
<dbReference type="Pfam" id="PF00191">
    <property type="entry name" value="Annexin"/>
    <property type="match status" value="1"/>
</dbReference>
<dbReference type="GO" id="GO:0005509">
    <property type="term" value="F:calcium ion binding"/>
    <property type="evidence" value="ECO:0007669"/>
    <property type="project" value="InterPro"/>
</dbReference>
<accession>A0A132NP53</accession>
<dbReference type="InterPro" id="IPR018502">
    <property type="entry name" value="Annexin_repeat"/>
</dbReference>
<dbReference type="Proteomes" id="UP000070089">
    <property type="component" value="Unassembled WGS sequence"/>
</dbReference>
<dbReference type="GO" id="GO:0005544">
    <property type="term" value="F:calcium-dependent phospholipid binding"/>
    <property type="evidence" value="ECO:0007669"/>
    <property type="project" value="InterPro"/>
</dbReference>
<proteinExistence type="inferred from homology"/>
<dbReference type="GO" id="GO:0001786">
    <property type="term" value="F:phosphatidylserine binding"/>
    <property type="evidence" value="ECO:0007669"/>
    <property type="project" value="TreeGrafter"/>
</dbReference>
<comment type="similarity">
    <text evidence="1">Belongs to the annexin family.</text>
</comment>
<keyword evidence="3" id="KW-0041">Annexin</keyword>
<dbReference type="OrthoDB" id="37886at2759"/>
<dbReference type="VEuPathDB" id="GiardiaDB:QR46_4128"/>
<dbReference type="SUPFAM" id="SSF47874">
    <property type="entry name" value="Annexin"/>
    <property type="match status" value="1"/>
</dbReference>
<evidence type="ECO:0000256" key="3">
    <source>
        <dbReference type="ARBA" id="ARBA00023216"/>
    </source>
</evidence>
<reference evidence="4 5" key="1">
    <citation type="journal article" date="2015" name="Mol. Biochem. Parasitol.">
        <title>Identification of polymorphic genes for use in assemblage B genotyping assays through comparative genomics of multiple assemblage B Giardia duodenalis isolates.</title>
        <authorList>
            <person name="Wielinga C."/>
            <person name="Thompson R.C."/>
            <person name="Monis P."/>
            <person name="Ryan U."/>
        </authorList>
    </citation>
    <scope>NUCLEOTIDE SEQUENCE [LARGE SCALE GENOMIC DNA]</scope>
    <source>
        <strain evidence="4 5">BAH15c1</strain>
    </source>
</reference>
<comment type="caution">
    <text evidence="4">The sequence shown here is derived from an EMBL/GenBank/DDBJ whole genome shotgun (WGS) entry which is preliminary data.</text>
</comment>
<sequence>MSLVLYCDVHRNCTIVNMTNKLSQLRDAIAKHDHKTIISLSKSLSRQQATYMTLKYQAYFGELFFTANGFSHRSFGHLSIYGSSSVNGIAAIYEGLEHEEGGDDDGESIIPSSCYYGELLRGYFTDSYKYDAECLYGSLYHSDGIIAKARDGESSLPNFLEAIELLCTRTDADIMGMRKAYSMLTGGLDMFVDVLSFLSRQSALHQLVSVGLYSLSYRNMYVLYSDKPSNSHGDPLSLTSVISIDHLDTTSNQFKAQVDASVNELLEATKGFAHREATFYEMLFLSSPAHLRAVADEYKSRTGIGLETVLEEEFTGVISYALQLRYYFVTNPARCYAWIIYRTITEFRDRSLLRAFLACLEDIKNVAHEFQHFSKKPLRAELRSISTGNFRRLLLALFDGNYQRLTKIS</sequence>
<dbReference type="GO" id="GO:0005737">
    <property type="term" value="C:cytoplasm"/>
    <property type="evidence" value="ECO:0007669"/>
    <property type="project" value="TreeGrafter"/>
</dbReference>
<protein>
    <recommendedName>
        <fullName evidence="6">Annexin</fullName>
    </recommendedName>
</protein>
<evidence type="ECO:0008006" key="6">
    <source>
        <dbReference type="Google" id="ProtNLM"/>
    </source>
</evidence>
<dbReference type="PANTHER" id="PTHR10502:SF102">
    <property type="entry name" value="ANNEXIN B11"/>
    <property type="match status" value="1"/>
</dbReference>
<dbReference type="AlphaFoldDB" id="A0A132NP53"/>
<dbReference type="PANTHER" id="PTHR10502">
    <property type="entry name" value="ANNEXIN"/>
    <property type="match status" value="1"/>
</dbReference>
<organism evidence="4 5">
    <name type="scientific">Giardia duodenalis assemblage B</name>
    <dbReference type="NCBI Taxonomy" id="1394984"/>
    <lineage>
        <taxon>Eukaryota</taxon>
        <taxon>Metamonada</taxon>
        <taxon>Diplomonadida</taxon>
        <taxon>Hexamitidae</taxon>
        <taxon>Giardiinae</taxon>
        <taxon>Giardia</taxon>
    </lineage>
</organism>
<gene>
    <name evidence="4" type="ORF">QR46_4128</name>
</gene>
<evidence type="ECO:0000256" key="2">
    <source>
        <dbReference type="ARBA" id="ARBA00022737"/>
    </source>
</evidence>